<sequence length="395" mass="42730">MASITQYKTSSGVKRWRVDYRKPGGGGQYTKRGFARRKDAEAWAAEHVVTAIAQGSYVDPVDSRTTVGALLPAWLEKKRLACKPSYLDDLEDSARVYVLPAWGHVALRDVTRSGVQRWVSDIASGRFESAERQGSAARLEGKPKSASVVKRAYGVLAGVLDDAVADRLVATNAARGVTLPRKERSRHVYLSAPELFRLASECGERRSLVLTLGLTGMRWGEATALLVEDVDRARRRISVTKSATQVRGKVVIGSPKTSEVRSVFYPAMLDDILPLAGRHDDSLLFFDPDGLPGGYVRQLKSPKAEGWFARACDAAGLPRMTLHDLRHTAASLMVSTGASVKSVQRQLGHASAAMTLDVYADLFDADLESAAAGMEELLRSLDVGALLAPRPGAAA</sequence>
<accession>A0A087B4I1</accession>
<dbReference type="STRING" id="1688.BCUN_0430"/>
<dbReference type="PANTHER" id="PTHR30349:SF64">
    <property type="entry name" value="PROPHAGE INTEGRASE INTD-RELATED"/>
    <property type="match status" value="1"/>
</dbReference>
<dbReference type="eggNOG" id="COG0582">
    <property type="taxonomic scope" value="Bacteria"/>
</dbReference>
<protein>
    <submittedName>
        <fullName evidence="5">Phage integrase family protein</fullName>
    </submittedName>
</protein>
<dbReference type="PROSITE" id="PS51898">
    <property type="entry name" value="TYR_RECOMBINASE"/>
    <property type="match status" value="1"/>
</dbReference>
<dbReference type="RefSeq" id="WP_033516275.1">
    <property type="nucleotide sequence ID" value="NZ_JGYV01000001.1"/>
</dbReference>
<dbReference type="Gene3D" id="1.10.150.130">
    <property type="match status" value="1"/>
</dbReference>
<dbReference type="PANTHER" id="PTHR30349">
    <property type="entry name" value="PHAGE INTEGRASE-RELATED"/>
    <property type="match status" value="1"/>
</dbReference>
<evidence type="ECO:0000313" key="6">
    <source>
        <dbReference type="Proteomes" id="UP000029067"/>
    </source>
</evidence>
<proteinExistence type="inferred from homology"/>
<dbReference type="InterPro" id="IPR002104">
    <property type="entry name" value="Integrase_catalytic"/>
</dbReference>
<feature type="domain" description="Tyr recombinase" evidence="4">
    <location>
        <begin position="185"/>
        <end position="372"/>
    </location>
</feature>
<keyword evidence="2" id="KW-0238">DNA-binding</keyword>
<name>A0A087B4I1_9BIFI</name>
<dbReference type="Gene3D" id="1.10.443.10">
    <property type="entry name" value="Intergrase catalytic core"/>
    <property type="match status" value="1"/>
</dbReference>
<dbReference type="Proteomes" id="UP000029067">
    <property type="component" value="Unassembled WGS sequence"/>
</dbReference>
<dbReference type="EMBL" id="JGYV01000001">
    <property type="protein sequence ID" value="KFI65931.1"/>
    <property type="molecule type" value="Genomic_DNA"/>
</dbReference>
<dbReference type="SUPFAM" id="SSF56349">
    <property type="entry name" value="DNA breaking-rejoining enzymes"/>
    <property type="match status" value="1"/>
</dbReference>
<dbReference type="CDD" id="cd01189">
    <property type="entry name" value="INT_ICEBs1_C_like"/>
    <property type="match status" value="1"/>
</dbReference>
<evidence type="ECO:0000259" key="4">
    <source>
        <dbReference type="PROSITE" id="PS51898"/>
    </source>
</evidence>
<dbReference type="Pfam" id="PF00589">
    <property type="entry name" value="Phage_integrase"/>
    <property type="match status" value="1"/>
</dbReference>
<dbReference type="GO" id="GO:0003677">
    <property type="term" value="F:DNA binding"/>
    <property type="evidence" value="ECO:0007669"/>
    <property type="project" value="UniProtKB-KW"/>
</dbReference>
<evidence type="ECO:0000313" key="5">
    <source>
        <dbReference type="EMBL" id="KFI65931.1"/>
    </source>
</evidence>
<dbReference type="GO" id="GO:0015074">
    <property type="term" value="P:DNA integration"/>
    <property type="evidence" value="ECO:0007669"/>
    <property type="project" value="InterPro"/>
</dbReference>
<dbReference type="OrthoDB" id="1822491at2"/>
<evidence type="ECO:0000256" key="2">
    <source>
        <dbReference type="ARBA" id="ARBA00023125"/>
    </source>
</evidence>
<evidence type="ECO:0000256" key="1">
    <source>
        <dbReference type="ARBA" id="ARBA00008857"/>
    </source>
</evidence>
<dbReference type="InterPro" id="IPR050090">
    <property type="entry name" value="Tyrosine_recombinase_XerCD"/>
</dbReference>
<dbReference type="InterPro" id="IPR010998">
    <property type="entry name" value="Integrase_recombinase_N"/>
</dbReference>
<dbReference type="InterPro" id="IPR011010">
    <property type="entry name" value="DNA_brk_join_enz"/>
</dbReference>
<dbReference type="AlphaFoldDB" id="A0A087B4I1"/>
<keyword evidence="3" id="KW-0233">DNA recombination</keyword>
<dbReference type="GO" id="GO:0006310">
    <property type="term" value="P:DNA recombination"/>
    <property type="evidence" value="ECO:0007669"/>
    <property type="project" value="UniProtKB-KW"/>
</dbReference>
<comment type="caution">
    <text evidence="5">The sequence shown here is derived from an EMBL/GenBank/DDBJ whole genome shotgun (WGS) entry which is preliminary data.</text>
</comment>
<organism evidence="5 6">
    <name type="scientific">Bifidobacterium cuniculi</name>
    <dbReference type="NCBI Taxonomy" id="1688"/>
    <lineage>
        <taxon>Bacteria</taxon>
        <taxon>Bacillati</taxon>
        <taxon>Actinomycetota</taxon>
        <taxon>Actinomycetes</taxon>
        <taxon>Bifidobacteriales</taxon>
        <taxon>Bifidobacteriaceae</taxon>
        <taxon>Bifidobacterium</taxon>
    </lineage>
</organism>
<gene>
    <name evidence="5" type="ORF">BCUN_0430</name>
</gene>
<reference evidence="5 6" key="1">
    <citation type="submission" date="2014-03" db="EMBL/GenBank/DDBJ databases">
        <title>Genomics of Bifidobacteria.</title>
        <authorList>
            <person name="Ventura M."/>
            <person name="Milani C."/>
            <person name="Lugli G.A."/>
        </authorList>
    </citation>
    <scope>NUCLEOTIDE SEQUENCE [LARGE SCALE GENOMIC DNA]</scope>
    <source>
        <strain evidence="5 6">LMG 10738</strain>
    </source>
</reference>
<evidence type="ECO:0000256" key="3">
    <source>
        <dbReference type="ARBA" id="ARBA00023172"/>
    </source>
</evidence>
<dbReference type="InterPro" id="IPR013762">
    <property type="entry name" value="Integrase-like_cat_sf"/>
</dbReference>
<comment type="similarity">
    <text evidence="1">Belongs to the 'phage' integrase family.</text>
</comment>
<keyword evidence="6" id="KW-1185">Reference proteome</keyword>